<dbReference type="PANTHER" id="PTHR32361:SF9">
    <property type="entry name" value="FERRIC REDUCTASE TRANSMEMBRANE COMPONENT 3-RELATED"/>
    <property type="match status" value="1"/>
</dbReference>
<feature type="domain" description="Ferric reductase NAD binding" evidence="9">
    <location>
        <begin position="201"/>
        <end position="281"/>
    </location>
</feature>
<dbReference type="AlphaFoldDB" id="A0A093XY46"/>
<dbReference type="SUPFAM" id="SSF52343">
    <property type="entry name" value="Ferredoxin reductase-like, C-terminal NADP-linked domain"/>
    <property type="match status" value="1"/>
</dbReference>
<dbReference type="CDD" id="cd06186">
    <property type="entry name" value="NOX_Duox_like_FAD_NADP"/>
    <property type="match status" value="1"/>
</dbReference>
<evidence type="ECO:0000313" key="10">
    <source>
        <dbReference type="EMBL" id="KFX50178.1"/>
    </source>
</evidence>
<evidence type="ECO:0000256" key="7">
    <source>
        <dbReference type="ARBA" id="ARBA00023136"/>
    </source>
</evidence>
<evidence type="ECO:0000256" key="2">
    <source>
        <dbReference type="ARBA" id="ARBA00022448"/>
    </source>
</evidence>
<sequence>MFLARLARFFANLTRRPWFFFLKHFVYSFVLKRNAFIGSISRSEFIAQLIYWGGTATCNLFRVTTTSTAGTRAGELAVANLALLILGKRFELLSDLLGIQSSTYRRMHQTVGLMTFLQSLVHVLLNIKRGLSLKSSFELYGLLYFLLALRNISASQVGCRAEILRAGDRSAAQIMILLNRPFKIRAVIEGPYGLPVDFIEYDRILMVATGIGIAAQMSYLKELVGMKDEKKSKRTLYVVWEVDKESNVDWVNQWMNQLLLMDKEKCMLKFGIYIPSSSDKEPTLWNSEHDRIWKIPGSINPAKIVGNWWSDNGKALITDLTQKVSAKQQIRDEIKIVAKKRMKDAINIVDLPFQP</sequence>
<dbReference type="GO" id="GO:0000293">
    <property type="term" value="F:ferric-chelate reductase activity"/>
    <property type="evidence" value="ECO:0007669"/>
    <property type="project" value="TreeGrafter"/>
</dbReference>
<name>A0A093XY46_TALMA</name>
<dbReference type="GO" id="GO:0005886">
    <property type="term" value="C:plasma membrane"/>
    <property type="evidence" value="ECO:0007669"/>
    <property type="project" value="TreeGrafter"/>
</dbReference>
<evidence type="ECO:0000256" key="1">
    <source>
        <dbReference type="ARBA" id="ARBA00004141"/>
    </source>
</evidence>
<dbReference type="HOGENOM" id="CLU_010365_8_1_1"/>
<keyword evidence="5" id="KW-0560">Oxidoreductase</keyword>
<accession>A0A093XY46</accession>
<dbReference type="Pfam" id="PF01794">
    <property type="entry name" value="Ferric_reduct"/>
    <property type="match status" value="1"/>
</dbReference>
<dbReference type="GO" id="GO:0006879">
    <property type="term" value="P:intracellular iron ion homeostasis"/>
    <property type="evidence" value="ECO:0007669"/>
    <property type="project" value="TreeGrafter"/>
</dbReference>
<gene>
    <name evidence="10" type="ORF">GQ26_0083200</name>
</gene>
<dbReference type="InterPro" id="IPR051410">
    <property type="entry name" value="Ferric/Cupric_Reductase"/>
</dbReference>
<proteinExistence type="predicted"/>
<dbReference type="InterPro" id="IPR013121">
    <property type="entry name" value="Fe_red_NAD-bd_6"/>
</dbReference>
<keyword evidence="6" id="KW-0406">Ion transport</keyword>
<evidence type="ECO:0000259" key="8">
    <source>
        <dbReference type="Pfam" id="PF01794"/>
    </source>
</evidence>
<evidence type="ECO:0000256" key="4">
    <source>
        <dbReference type="ARBA" id="ARBA00022989"/>
    </source>
</evidence>
<evidence type="ECO:0000256" key="6">
    <source>
        <dbReference type="ARBA" id="ARBA00023065"/>
    </source>
</evidence>
<keyword evidence="4" id="KW-1133">Transmembrane helix</keyword>
<comment type="caution">
    <text evidence="10">The sequence shown here is derived from an EMBL/GenBank/DDBJ whole genome shotgun (WGS) entry which is preliminary data.</text>
</comment>
<dbReference type="Pfam" id="PF08030">
    <property type="entry name" value="NAD_binding_6"/>
    <property type="match status" value="1"/>
</dbReference>
<dbReference type="EMBL" id="JPOX01000008">
    <property type="protein sequence ID" value="KFX50178.1"/>
    <property type="molecule type" value="Genomic_DNA"/>
</dbReference>
<dbReference type="GO" id="GO:0015677">
    <property type="term" value="P:copper ion import"/>
    <property type="evidence" value="ECO:0007669"/>
    <property type="project" value="TreeGrafter"/>
</dbReference>
<keyword evidence="3" id="KW-0812">Transmembrane</keyword>
<keyword evidence="2" id="KW-0813">Transport</keyword>
<feature type="domain" description="Ferric oxidoreductase" evidence="8">
    <location>
        <begin position="74"/>
        <end position="127"/>
    </location>
</feature>
<dbReference type="GO" id="GO:0006826">
    <property type="term" value="P:iron ion transport"/>
    <property type="evidence" value="ECO:0007669"/>
    <property type="project" value="TreeGrafter"/>
</dbReference>
<evidence type="ECO:0000259" key="9">
    <source>
        <dbReference type="Pfam" id="PF08030"/>
    </source>
</evidence>
<organism evidence="10">
    <name type="scientific">Talaromyces marneffei PM1</name>
    <dbReference type="NCBI Taxonomy" id="1077442"/>
    <lineage>
        <taxon>Eukaryota</taxon>
        <taxon>Fungi</taxon>
        <taxon>Dikarya</taxon>
        <taxon>Ascomycota</taxon>
        <taxon>Pezizomycotina</taxon>
        <taxon>Eurotiomycetes</taxon>
        <taxon>Eurotiomycetidae</taxon>
        <taxon>Eurotiales</taxon>
        <taxon>Trichocomaceae</taxon>
        <taxon>Talaromyces</taxon>
        <taxon>Talaromyces sect. Talaromyces</taxon>
    </lineage>
</organism>
<evidence type="ECO:0000256" key="5">
    <source>
        <dbReference type="ARBA" id="ARBA00023002"/>
    </source>
</evidence>
<reference evidence="10" key="1">
    <citation type="journal article" date="2014" name="PLoS Genet.">
        <title>Signature Gene Expression Reveals Novel Clues to the Molecular Mechanisms of Dimorphic Transition in Penicillium marneffei.</title>
        <authorList>
            <person name="Yang E."/>
            <person name="Wang G."/>
            <person name="Cai J."/>
            <person name="Woo P.C."/>
            <person name="Lau S.K."/>
            <person name="Yuen K.-Y."/>
            <person name="Chow W.-N."/>
            <person name="Lin X."/>
        </authorList>
    </citation>
    <scope>NUCLEOTIDE SEQUENCE [LARGE SCALE GENOMIC DNA]</scope>
    <source>
        <strain evidence="10">PM1</strain>
    </source>
</reference>
<dbReference type="Gene3D" id="3.40.50.80">
    <property type="entry name" value="Nucleotide-binding domain of ferredoxin-NADP reductase (FNR) module"/>
    <property type="match status" value="1"/>
</dbReference>
<dbReference type="PANTHER" id="PTHR32361">
    <property type="entry name" value="FERRIC/CUPRIC REDUCTASE TRANSMEMBRANE COMPONENT"/>
    <property type="match status" value="1"/>
</dbReference>
<evidence type="ECO:0000256" key="3">
    <source>
        <dbReference type="ARBA" id="ARBA00022692"/>
    </source>
</evidence>
<keyword evidence="7" id="KW-0472">Membrane</keyword>
<dbReference type="InterPro" id="IPR013130">
    <property type="entry name" value="Fe3_Rdtase_TM_dom"/>
</dbReference>
<dbReference type="InterPro" id="IPR039261">
    <property type="entry name" value="FNR_nucleotide-bd"/>
</dbReference>
<comment type="subcellular location">
    <subcellularLocation>
        <location evidence="1">Membrane</location>
        <topology evidence="1">Multi-pass membrane protein</topology>
    </subcellularLocation>
</comment>
<protein>
    <submittedName>
        <fullName evidence="10">Respiratory burst oxidase like protein D</fullName>
    </submittedName>
</protein>